<evidence type="ECO:0000313" key="1">
    <source>
        <dbReference type="EMBL" id="CAB4153025.1"/>
    </source>
</evidence>
<organism evidence="1">
    <name type="scientific">uncultured Caudovirales phage</name>
    <dbReference type="NCBI Taxonomy" id="2100421"/>
    <lineage>
        <taxon>Viruses</taxon>
        <taxon>Duplodnaviria</taxon>
        <taxon>Heunggongvirae</taxon>
        <taxon>Uroviricota</taxon>
        <taxon>Caudoviricetes</taxon>
        <taxon>Peduoviridae</taxon>
        <taxon>Maltschvirus</taxon>
        <taxon>Maltschvirus maltsch</taxon>
    </lineage>
</organism>
<sequence>MTKGQTSDVIVTLTEKQTLSAPNYLFYFINRTSNDTVAFVKLNNTDTSAYKDRYNKFSINATTYFNNELAGEWTYYIYEQASTSNVNPDLATTLLETGILRLDDSTTFEFTEYETNNTFKVR</sequence>
<name>A0A6J5N0C3_9CAUD</name>
<proteinExistence type="predicted"/>
<accession>A0A6J5N0C3</accession>
<protein>
    <submittedName>
        <fullName evidence="1">Uncharacterized protein</fullName>
    </submittedName>
</protein>
<dbReference type="EMBL" id="LR796575">
    <property type="protein sequence ID" value="CAB4153025.1"/>
    <property type="molecule type" value="Genomic_DNA"/>
</dbReference>
<reference evidence="1" key="1">
    <citation type="submission" date="2020-04" db="EMBL/GenBank/DDBJ databases">
        <authorList>
            <person name="Chiriac C."/>
            <person name="Salcher M."/>
            <person name="Ghai R."/>
            <person name="Kavagutti S V."/>
        </authorList>
    </citation>
    <scope>NUCLEOTIDE SEQUENCE</scope>
</reference>
<gene>
    <name evidence="1" type="ORF">UFOVP617_46</name>
</gene>